<dbReference type="VEuPathDB" id="FungiDB:ASPFODRAFT_185251"/>
<reference evidence="2 3" key="1">
    <citation type="journal article" date="2016" name="DNA Res.">
        <title>Genome sequence of Aspergillus luchuensis NBRC 4314.</title>
        <authorList>
            <person name="Yamada O."/>
            <person name="Machida M."/>
            <person name="Hosoyama A."/>
            <person name="Goto M."/>
            <person name="Takahashi T."/>
            <person name="Futagami T."/>
            <person name="Yamagata Y."/>
            <person name="Takeuchi M."/>
            <person name="Kobayashi T."/>
            <person name="Koike H."/>
            <person name="Abe K."/>
            <person name="Asai K."/>
            <person name="Arita M."/>
            <person name="Fujita N."/>
            <person name="Fukuda K."/>
            <person name="Higa K."/>
            <person name="Horikawa H."/>
            <person name="Ishikawa T."/>
            <person name="Jinno K."/>
            <person name="Kato Y."/>
            <person name="Kirimura K."/>
            <person name="Mizutani O."/>
            <person name="Nakasone K."/>
            <person name="Sano M."/>
            <person name="Shiraishi Y."/>
            <person name="Tsukahara M."/>
            <person name="Gomi K."/>
        </authorList>
    </citation>
    <scope>NUCLEOTIDE SEQUENCE [LARGE SCALE GENOMIC DNA]</scope>
    <source>
        <strain evidence="2 3">RIB 2604</strain>
    </source>
</reference>
<name>A0A146FUM2_ASPKA</name>
<feature type="compositionally biased region" description="Low complexity" evidence="1">
    <location>
        <begin position="23"/>
        <end position="33"/>
    </location>
</feature>
<protein>
    <submittedName>
        <fullName evidence="2">Uncharacterized protein</fullName>
    </submittedName>
</protein>
<feature type="compositionally biased region" description="Low complexity" evidence="1">
    <location>
        <begin position="46"/>
        <end position="56"/>
    </location>
</feature>
<proteinExistence type="predicted"/>
<gene>
    <name evidence="2" type="ORF">RIB2604_02604170</name>
</gene>
<evidence type="ECO:0000313" key="3">
    <source>
        <dbReference type="Proteomes" id="UP000075230"/>
    </source>
</evidence>
<evidence type="ECO:0000256" key="1">
    <source>
        <dbReference type="SAM" id="MobiDB-lite"/>
    </source>
</evidence>
<dbReference type="EMBL" id="BCWF01000025">
    <property type="protein sequence ID" value="GAT28772.1"/>
    <property type="molecule type" value="Genomic_DNA"/>
</dbReference>
<accession>A0A146FUM2</accession>
<feature type="compositionally biased region" description="Polar residues" evidence="1">
    <location>
        <begin position="75"/>
        <end position="85"/>
    </location>
</feature>
<sequence length="120" mass="12630">MDPNVPGFPSAMQQTAGFPVTPQNPQQFPYYPNAIPPFPQSKAVSHPPQQQHQHTPFGAVPMQAGPSGAMMPSGFPQQSSATCASNVYEPVSPSPGDCDIDSSRDYSAILSAQHGFGTGD</sequence>
<organism evidence="2 3">
    <name type="scientific">Aspergillus kawachii</name>
    <name type="common">White koji mold</name>
    <name type="synonym">Aspergillus awamori var. kawachi</name>
    <dbReference type="NCBI Taxonomy" id="1069201"/>
    <lineage>
        <taxon>Eukaryota</taxon>
        <taxon>Fungi</taxon>
        <taxon>Dikarya</taxon>
        <taxon>Ascomycota</taxon>
        <taxon>Pezizomycotina</taxon>
        <taxon>Eurotiomycetes</taxon>
        <taxon>Eurotiomycetidae</taxon>
        <taxon>Eurotiales</taxon>
        <taxon>Aspergillaceae</taxon>
        <taxon>Aspergillus</taxon>
        <taxon>Aspergillus subgen. Circumdati</taxon>
    </lineage>
</organism>
<reference evidence="3" key="2">
    <citation type="submission" date="2016-02" db="EMBL/GenBank/DDBJ databases">
        <title>Genome sequencing of Aspergillus luchuensis NBRC 4314.</title>
        <authorList>
            <person name="Yamada O."/>
        </authorList>
    </citation>
    <scope>NUCLEOTIDE SEQUENCE [LARGE SCALE GENOMIC DNA]</scope>
    <source>
        <strain evidence="3">RIB 2604</strain>
    </source>
</reference>
<comment type="caution">
    <text evidence="2">The sequence shown here is derived from an EMBL/GenBank/DDBJ whole genome shotgun (WGS) entry which is preliminary data.</text>
</comment>
<dbReference type="AlphaFoldDB" id="A0A146FUM2"/>
<dbReference type="Proteomes" id="UP000075230">
    <property type="component" value="Unassembled WGS sequence"/>
</dbReference>
<feature type="region of interest" description="Disordered" evidence="1">
    <location>
        <begin position="1"/>
        <end position="102"/>
    </location>
</feature>
<evidence type="ECO:0000313" key="2">
    <source>
        <dbReference type="EMBL" id="GAT28772.1"/>
    </source>
</evidence>